<protein>
    <submittedName>
        <fullName evidence="2">Uncharacterized protein</fullName>
    </submittedName>
</protein>
<dbReference type="Proteomes" id="UP000053789">
    <property type="component" value="Unassembled WGS sequence"/>
</dbReference>
<evidence type="ECO:0000313" key="2">
    <source>
        <dbReference type="EMBL" id="KIW98954.1"/>
    </source>
</evidence>
<reference evidence="2" key="1">
    <citation type="submission" date="2015-01" db="EMBL/GenBank/DDBJ databases">
        <title>The Genome Sequence of Cladophialophora bantiana CBS 173.52.</title>
        <authorList>
            <consortium name="The Broad Institute Genomics Platform"/>
            <person name="Cuomo C."/>
            <person name="de Hoog S."/>
            <person name="Gorbushina A."/>
            <person name="Stielow B."/>
            <person name="Teixiera M."/>
            <person name="Abouelleil A."/>
            <person name="Chapman S.B."/>
            <person name="Priest M."/>
            <person name="Young S.K."/>
            <person name="Wortman J."/>
            <person name="Nusbaum C."/>
            <person name="Birren B."/>
        </authorList>
    </citation>
    <scope>NUCLEOTIDE SEQUENCE [LARGE SCALE GENOMIC DNA]</scope>
    <source>
        <strain evidence="2">CBS 173.52</strain>
    </source>
</reference>
<dbReference type="HOGENOM" id="CLU_806540_0_0_1"/>
<accession>A0A0D2IQD8</accession>
<dbReference type="AlphaFoldDB" id="A0A0D2IQD8"/>
<dbReference type="GeneID" id="27693545"/>
<feature type="region of interest" description="Disordered" evidence="1">
    <location>
        <begin position="318"/>
        <end position="344"/>
    </location>
</feature>
<organism evidence="2 3">
    <name type="scientific">Cladophialophora bantiana (strain ATCC 10958 / CBS 173.52 / CDC B-1940 / NIH 8579)</name>
    <name type="common">Xylohypha bantiana</name>
    <dbReference type="NCBI Taxonomy" id="1442370"/>
    <lineage>
        <taxon>Eukaryota</taxon>
        <taxon>Fungi</taxon>
        <taxon>Dikarya</taxon>
        <taxon>Ascomycota</taxon>
        <taxon>Pezizomycotina</taxon>
        <taxon>Eurotiomycetes</taxon>
        <taxon>Chaetothyriomycetidae</taxon>
        <taxon>Chaetothyriales</taxon>
        <taxon>Herpotrichiellaceae</taxon>
        <taxon>Cladophialophora</taxon>
    </lineage>
</organism>
<dbReference type="RefSeq" id="XP_016625623.1">
    <property type="nucleotide sequence ID" value="XM_016758374.1"/>
</dbReference>
<evidence type="ECO:0000313" key="3">
    <source>
        <dbReference type="Proteomes" id="UP000053789"/>
    </source>
</evidence>
<sequence length="344" mass="39535">MGAVSACTQGISRYLFRVWNDENAGENTDGHFKSEHEKQEEGRQNLRLAIIDTRNLGDGTHMFHTGALLKAYNVDQDMIYANMGEPMVLGYLKPGYLRLQPFHYKPLDSEIANNLSAKGKNAANRRKKKPWSRLRKTWEIRQKTFPTQSTFAAVQEIALEQQAPWRYQRRRFAGRMSQGKQPGRKTENFRASMAPFQLDEYVEFLTREVKEIELQLPLLITLLSTRTAEVEYDSILDRIQEWGRPGDDPMVRAHKQCIVRDCSSTDLPELTTFEKLFRDGGERLGIPVVKSPGLRKFWVLTSRHTEIPRLQEDGEKIFSRSAGKAVGEAQGRESPSNRSRKGQY</sequence>
<name>A0A0D2IQD8_CLAB1</name>
<proteinExistence type="predicted"/>
<dbReference type="EMBL" id="KN846980">
    <property type="protein sequence ID" value="KIW98954.1"/>
    <property type="molecule type" value="Genomic_DNA"/>
</dbReference>
<dbReference type="VEuPathDB" id="FungiDB:Z519_00617"/>
<gene>
    <name evidence="2" type="ORF">Z519_00617</name>
</gene>
<dbReference type="OrthoDB" id="4152607at2759"/>
<keyword evidence="3" id="KW-1185">Reference proteome</keyword>
<evidence type="ECO:0000256" key="1">
    <source>
        <dbReference type="SAM" id="MobiDB-lite"/>
    </source>
</evidence>